<protein>
    <recommendedName>
        <fullName evidence="3">DUF429 domain-containing protein</fullName>
    </recommendedName>
</protein>
<accession>Q0RQW7</accession>
<proteinExistence type="predicted"/>
<evidence type="ECO:0000313" key="2">
    <source>
        <dbReference type="Proteomes" id="UP000000657"/>
    </source>
</evidence>
<dbReference type="KEGG" id="fal:FRAAL1397"/>
<sequence length="266" mass="29039">MTQVIAVDWSGRAKGAAESIWLARVVAGRLVELDNGLDREAVVAALVDRGRREPRTVVGLDFSFSFPAWFCARQGWRSGREVWSAIGAQAEQLLADGEPPFWGRPGTVAQRLGDPFRQTEKDLERRPKSTFQIGGAGAVGTGSLRGMGHLAQLSAAGFTIWPFDEPGWPRVVEVYPRLCTPAGVVKSRHRSRRDHLHARFPEQDAVLLERAAGCEDAFDAAVSALAMAADLPSLIDLPRFAPGTPQLIEGCVWAPRERPAGRRPVE</sequence>
<evidence type="ECO:0008006" key="3">
    <source>
        <dbReference type="Google" id="ProtNLM"/>
    </source>
</evidence>
<dbReference type="STRING" id="326424.FRAAL1397"/>
<organism evidence="1 2">
    <name type="scientific">Frankia alni (strain DSM 45986 / CECT 9034 / ACN14a)</name>
    <dbReference type="NCBI Taxonomy" id="326424"/>
    <lineage>
        <taxon>Bacteria</taxon>
        <taxon>Bacillati</taxon>
        <taxon>Actinomycetota</taxon>
        <taxon>Actinomycetes</taxon>
        <taxon>Frankiales</taxon>
        <taxon>Frankiaceae</taxon>
        <taxon>Frankia</taxon>
    </lineage>
</organism>
<gene>
    <name evidence="1" type="ordered locus">FRAAL1397</name>
</gene>
<dbReference type="AlphaFoldDB" id="Q0RQW7"/>
<dbReference type="OrthoDB" id="9804758at2"/>
<evidence type="ECO:0000313" key="1">
    <source>
        <dbReference type="EMBL" id="CAJ60056.1"/>
    </source>
</evidence>
<dbReference type="RefSeq" id="WP_011602593.1">
    <property type="nucleotide sequence ID" value="NC_008278.1"/>
</dbReference>
<dbReference type="EMBL" id="CT573213">
    <property type="protein sequence ID" value="CAJ60056.1"/>
    <property type="molecule type" value="Genomic_DNA"/>
</dbReference>
<dbReference type="HOGENOM" id="CLU_079907_0_0_11"/>
<name>Q0RQW7_FRAAA</name>
<keyword evidence="2" id="KW-1185">Reference proteome</keyword>
<dbReference type="Proteomes" id="UP000000657">
    <property type="component" value="Chromosome"/>
</dbReference>
<reference evidence="1 2" key="1">
    <citation type="journal article" date="2007" name="Genome Res.">
        <title>Genome characteristics of facultatively symbiotic Frankia sp. strains reflect host range and host plant biogeography.</title>
        <authorList>
            <person name="Normand P."/>
            <person name="Lapierre P."/>
            <person name="Tisa L.S."/>
            <person name="Gogarten J.P."/>
            <person name="Alloisio N."/>
            <person name="Bagnarol E."/>
            <person name="Bassi C.A."/>
            <person name="Berry A.M."/>
            <person name="Bickhart D.M."/>
            <person name="Choisne N."/>
            <person name="Couloux A."/>
            <person name="Cournoyer B."/>
            <person name="Cruveiller S."/>
            <person name="Daubin V."/>
            <person name="Demange N."/>
            <person name="Francino M.P."/>
            <person name="Goltsman E."/>
            <person name="Huang Y."/>
            <person name="Kopp O.R."/>
            <person name="Labarre L."/>
            <person name="Lapidus A."/>
            <person name="Lavire C."/>
            <person name="Marechal J."/>
            <person name="Martinez M."/>
            <person name="Mastronunzio J.E."/>
            <person name="Mullin B.C."/>
            <person name="Niemann J."/>
            <person name="Pujic P."/>
            <person name="Rawnsley T."/>
            <person name="Rouy Z."/>
            <person name="Schenowitz C."/>
            <person name="Sellstedt A."/>
            <person name="Tavares F."/>
            <person name="Tomkins J.P."/>
            <person name="Vallenet D."/>
            <person name="Valverde C."/>
            <person name="Wall L.G."/>
            <person name="Wang Y."/>
            <person name="Medigue C."/>
            <person name="Benson D.R."/>
        </authorList>
    </citation>
    <scope>NUCLEOTIDE SEQUENCE [LARGE SCALE GENOMIC DNA]</scope>
    <source>
        <strain evidence="2">DSM 45986 / CECT 9034 / ACN14a</strain>
    </source>
</reference>
<dbReference type="eggNOG" id="ENOG502ZB6P">
    <property type="taxonomic scope" value="Bacteria"/>
</dbReference>